<comment type="caution">
    <text evidence="1">The sequence shown here is derived from an EMBL/GenBank/DDBJ whole genome shotgun (WGS) entry which is preliminary data.</text>
</comment>
<evidence type="ECO:0000313" key="1">
    <source>
        <dbReference type="EMBL" id="PEG29767.1"/>
    </source>
</evidence>
<dbReference type="AlphaFoldDB" id="A0A2A7ME14"/>
<dbReference type="EMBL" id="PDCJ01000002">
    <property type="protein sequence ID" value="PEG29767.1"/>
    <property type="molecule type" value="Genomic_DNA"/>
</dbReference>
<sequence length="66" mass="7886">MPKENIDKLVNNYDNNLLSSNRKKLIKKFLLEKVKLFEEIFIEEELVCQKESRRHNSINSMEEAGF</sequence>
<dbReference type="Proteomes" id="UP000220840">
    <property type="component" value="Unassembled WGS sequence"/>
</dbReference>
<accession>A0A2A7ME14</accession>
<organism evidence="1 2">
    <name type="scientific">Clostridium neonatale</name>
    <dbReference type="NCBI Taxonomy" id="137838"/>
    <lineage>
        <taxon>Bacteria</taxon>
        <taxon>Bacillati</taxon>
        <taxon>Bacillota</taxon>
        <taxon>Clostridia</taxon>
        <taxon>Eubacteriales</taxon>
        <taxon>Clostridiaceae</taxon>
        <taxon>Clostridium</taxon>
    </lineage>
</organism>
<reference evidence="1 2" key="1">
    <citation type="submission" date="2017-10" db="EMBL/GenBank/DDBJ databases">
        <title>Effective Description of Clostridium neonatale sp. nov. linked to necrotizing enterocolitis in neonates and a clarification of species assignable to the genus Clostridium (Prazmowski 1880) emend. Lawson and Rainey 2016.</title>
        <authorList>
            <person name="Bernard K."/>
            <person name="Burdz T."/>
            <person name="Wiebe D."/>
            <person name="Balcewich B."/>
            <person name="Alfa M."/>
            <person name="Bernier A.-M."/>
        </authorList>
    </citation>
    <scope>NUCLEOTIDE SEQUENCE [LARGE SCALE GENOMIC DNA]</scope>
    <source>
        <strain evidence="1 2">LCDC99A005</strain>
    </source>
</reference>
<protein>
    <submittedName>
        <fullName evidence="1">Uncharacterized protein</fullName>
    </submittedName>
</protein>
<proteinExistence type="predicted"/>
<keyword evidence="2" id="KW-1185">Reference proteome</keyword>
<name>A0A2A7ME14_9CLOT</name>
<gene>
    <name evidence="1" type="ORF">CQ394_13995</name>
</gene>
<dbReference type="RefSeq" id="WP_058293933.1">
    <property type="nucleotide sequence ID" value="NZ_CAMRXG010000032.1"/>
</dbReference>
<evidence type="ECO:0000313" key="2">
    <source>
        <dbReference type="Proteomes" id="UP000220840"/>
    </source>
</evidence>